<accession>A0ABS5C9L2</accession>
<gene>
    <name evidence="1" type="ORF">I8J30_08215</name>
</gene>
<organism evidence="1 2">
    <name type="scientific">Paenibacillus lignilyticus</name>
    <dbReference type="NCBI Taxonomy" id="1172615"/>
    <lineage>
        <taxon>Bacteria</taxon>
        <taxon>Bacillati</taxon>
        <taxon>Bacillota</taxon>
        <taxon>Bacilli</taxon>
        <taxon>Bacillales</taxon>
        <taxon>Paenibacillaceae</taxon>
        <taxon>Paenibacillus</taxon>
    </lineage>
</organism>
<evidence type="ECO:0000313" key="1">
    <source>
        <dbReference type="EMBL" id="MBP3962686.1"/>
    </source>
</evidence>
<keyword evidence="2" id="KW-1185">Reference proteome</keyword>
<comment type="caution">
    <text evidence="1">The sequence shown here is derived from an EMBL/GenBank/DDBJ whole genome shotgun (WGS) entry which is preliminary data.</text>
</comment>
<proteinExistence type="predicted"/>
<dbReference type="EMBL" id="JAGKSP010000002">
    <property type="protein sequence ID" value="MBP3962686.1"/>
    <property type="molecule type" value="Genomic_DNA"/>
</dbReference>
<sequence length="174" mass="19953">MEKQEAAVLAEWIERSSIGPVGAYDVTRISTDGLPLSSFHQWSNGKPLVNAYHIARTIGGALYVLFIDWHRNDNYYMVIYAGDKSTTHAEIQKLAYDREGKPSHLRWTYNPMKRDGGNAIRKAYFKQQWGELTLTIPVLGTLRENETDLFCDALFELVDKRLRADKAPELFDEI</sequence>
<name>A0ABS5C9L2_9BACL</name>
<protein>
    <submittedName>
        <fullName evidence="1">Uncharacterized protein</fullName>
    </submittedName>
</protein>
<dbReference type="RefSeq" id="WP_210657062.1">
    <property type="nucleotide sequence ID" value="NZ_JAGKSP010000002.1"/>
</dbReference>
<evidence type="ECO:0000313" key="2">
    <source>
        <dbReference type="Proteomes" id="UP000673394"/>
    </source>
</evidence>
<reference evidence="1 2" key="1">
    <citation type="submission" date="2021-04" db="EMBL/GenBank/DDBJ databases">
        <title>Paenibacillus sp. DLE-14 whole genome sequence.</title>
        <authorList>
            <person name="Ham Y.J."/>
        </authorList>
    </citation>
    <scope>NUCLEOTIDE SEQUENCE [LARGE SCALE GENOMIC DNA]</scope>
    <source>
        <strain evidence="1 2">DLE-14</strain>
    </source>
</reference>
<dbReference type="Proteomes" id="UP000673394">
    <property type="component" value="Unassembled WGS sequence"/>
</dbReference>